<evidence type="ECO:0000313" key="1">
    <source>
        <dbReference type="EMBL" id="GAA0165604.1"/>
    </source>
</evidence>
<dbReference type="AlphaFoldDB" id="A0AAV3QNF1"/>
<dbReference type="Proteomes" id="UP001454036">
    <property type="component" value="Unassembled WGS sequence"/>
</dbReference>
<gene>
    <name evidence="1" type="ORF">LIER_20963</name>
</gene>
<name>A0AAV3QNF1_LITER</name>
<proteinExistence type="predicted"/>
<reference evidence="1 2" key="1">
    <citation type="submission" date="2024-01" db="EMBL/GenBank/DDBJ databases">
        <title>The complete chloroplast genome sequence of Lithospermum erythrorhizon: insights into the phylogenetic relationship among Boraginaceae species and the maternal lineages of purple gromwells.</title>
        <authorList>
            <person name="Okada T."/>
            <person name="Watanabe K."/>
        </authorList>
    </citation>
    <scope>NUCLEOTIDE SEQUENCE [LARGE SCALE GENOMIC DNA]</scope>
</reference>
<dbReference type="EMBL" id="BAABME010005429">
    <property type="protein sequence ID" value="GAA0165604.1"/>
    <property type="molecule type" value="Genomic_DNA"/>
</dbReference>
<comment type="caution">
    <text evidence="1">The sequence shown here is derived from an EMBL/GenBank/DDBJ whole genome shotgun (WGS) entry which is preliminary data.</text>
</comment>
<evidence type="ECO:0000313" key="2">
    <source>
        <dbReference type="Proteomes" id="UP001454036"/>
    </source>
</evidence>
<protein>
    <submittedName>
        <fullName evidence="1">Uncharacterized protein</fullName>
    </submittedName>
</protein>
<sequence>MKRAVTYVLDGADPVFDIGFEQLNCIVGEVRLGCSTLFLATMTTKIGVLEQEIIANHVRLCVGEKEFHEQKNTSYFYLAWTNMNKVNREVFQESLVIPPEPGSVVWITKLLSTHGPLFDFKLEAGNVDMDRDAYSLNQLKENLILKWFCKNGSSVNLW</sequence>
<organism evidence="1 2">
    <name type="scientific">Lithospermum erythrorhizon</name>
    <name type="common">Purple gromwell</name>
    <name type="synonym">Lithospermum officinale var. erythrorhizon</name>
    <dbReference type="NCBI Taxonomy" id="34254"/>
    <lineage>
        <taxon>Eukaryota</taxon>
        <taxon>Viridiplantae</taxon>
        <taxon>Streptophyta</taxon>
        <taxon>Embryophyta</taxon>
        <taxon>Tracheophyta</taxon>
        <taxon>Spermatophyta</taxon>
        <taxon>Magnoliopsida</taxon>
        <taxon>eudicotyledons</taxon>
        <taxon>Gunneridae</taxon>
        <taxon>Pentapetalae</taxon>
        <taxon>asterids</taxon>
        <taxon>lamiids</taxon>
        <taxon>Boraginales</taxon>
        <taxon>Boraginaceae</taxon>
        <taxon>Boraginoideae</taxon>
        <taxon>Lithospermeae</taxon>
        <taxon>Lithospermum</taxon>
    </lineage>
</organism>
<accession>A0AAV3QNF1</accession>
<keyword evidence="2" id="KW-1185">Reference proteome</keyword>